<evidence type="ECO:0008006" key="3">
    <source>
        <dbReference type="Google" id="ProtNLM"/>
    </source>
</evidence>
<gene>
    <name evidence="1" type="ORF">PECM_002678</name>
</gene>
<evidence type="ECO:0000313" key="2">
    <source>
        <dbReference type="Proteomes" id="UP000631181"/>
    </source>
</evidence>
<protein>
    <recommendedName>
        <fullName evidence="3">ABM domain-containing protein</fullName>
    </recommendedName>
</protein>
<keyword evidence="2" id="KW-1185">Reference proteome</keyword>
<comment type="caution">
    <text evidence="1">The sequence shown here is derived from an EMBL/GenBank/DDBJ whole genome shotgun (WGS) entry which is preliminary data.</text>
</comment>
<reference evidence="1" key="1">
    <citation type="journal article" date="2020" name="Front. Microbiol.">
        <title>Gene regulatory networks of Penicillium echinulatum 2HH and Penicillium oxalicum 114-2 inferred by a computational biology approach.</title>
        <authorList>
            <person name="Lenz A.R."/>
            <person name="Galan-Vasquez E."/>
            <person name="Balbinot E."/>
            <person name="De Abreu F.P."/>
            <person name="De Oliveira N.S."/>
            <person name="Da Rosa L.O."/>
            <person name="De Avila E Silva S."/>
            <person name="Camassola M."/>
            <person name="Dillon A.J.P."/>
            <person name="Perez-Rueda E."/>
        </authorList>
    </citation>
    <scope>NUCLEOTIDE SEQUENCE</scope>
    <source>
        <strain evidence="1">S1M29</strain>
    </source>
</reference>
<accession>A0A8J8WLL1</accession>
<dbReference type="Proteomes" id="UP000631181">
    <property type="component" value="Unassembled WGS sequence"/>
</dbReference>
<dbReference type="EMBL" id="WIWV01000017">
    <property type="protein sequence ID" value="KAF7718293.1"/>
    <property type="molecule type" value="Genomic_DNA"/>
</dbReference>
<name>A0A8J8WLL1_9EURO</name>
<evidence type="ECO:0000313" key="1">
    <source>
        <dbReference type="EMBL" id="KAF7718293.1"/>
    </source>
</evidence>
<dbReference type="Gene3D" id="3.30.70.100">
    <property type="match status" value="1"/>
</dbReference>
<sequence>MPITEIALLRLKNPNKYRDAMLKLFHAAEEQWRWSQHPVRAFRQVEDPTLVYLFGGWESVVAHLEDWLPSAQNKAALESIKEYLEIVWMFHVDIEPSKHSELLNAPSIAINRYFVKRSRKLDLETLFKVRQTRLEEIADDIEPDFTGGWRIDNYGGDEEFFFLSHWEDAENHATELEFSRGYYENGSSTTATAEAGLLKNRGLSVVFSQID</sequence>
<proteinExistence type="predicted"/>
<organism evidence="1 2">
    <name type="scientific">Penicillium ucsense</name>
    <dbReference type="NCBI Taxonomy" id="2839758"/>
    <lineage>
        <taxon>Eukaryota</taxon>
        <taxon>Fungi</taxon>
        <taxon>Dikarya</taxon>
        <taxon>Ascomycota</taxon>
        <taxon>Pezizomycotina</taxon>
        <taxon>Eurotiomycetes</taxon>
        <taxon>Eurotiomycetidae</taxon>
        <taxon>Eurotiales</taxon>
        <taxon>Aspergillaceae</taxon>
        <taxon>Penicillium</taxon>
    </lineage>
</organism>
<dbReference type="AlphaFoldDB" id="A0A8J8WLL1"/>
<dbReference type="PANTHER" id="PTHR42052">
    <property type="entry name" value="ABM DOMAIN-CONTAINING PROTEIN"/>
    <property type="match status" value="1"/>
</dbReference>
<dbReference type="PANTHER" id="PTHR42052:SF1">
    <property type="entry name" value="ABM DOMAIN-CONTAINING PROTEIN"/>
    <property type="match status" value="1"/>
</dbReference>
<dbReference type="OrthoDB" id="3542212at2759"/>